<feature type="compositionally biased region" description="Basic and acidic residues" evidence="1">
    <location>
        <begin position="34"/>
        <end position="64"/>
    </location>
</feature>
<dbReference type="EMBL" id="JANPWB010000005">
    <property type="protein sequence ID" value="KAJ1185637.1"/>
    <property type="molecule type" value="Genomic_DNA"/>
</dbReference>
<feature type="compositionally biased region" description="Basic and acidic residues" evidence="1">
    <location>
        <begin position="72"/>
        <end position="92"/>
    </location>
</feature>
<dbReference type="AlphaFoldDB" id="A0AAV7U9P5"/>
<feature type="compositionally biased region" description="Basic and acidic residues" evidence="1">
    <location>
        <begin position="148"/>
        <end position="170"/>
    </location>
</feature>
<dbReference type="Proteomes" id="UP001066276">
    <property type="component" value="Chromosome 3_1"/>
</dbReference>
<comment type="caution">
    <text evidence="2">The sequence shown here is derived from an EMBL/GenBank/DDBJ whole genome shotgun (WGS) entry which is preliminary data.</text>
</comment>
<keyword evidence="3" id="KW-1185">Reference proteome</keyword>
<organism evidence="2 3">
    <name type="scientific">Pleurodeles waltl</name>
    <name type="common">Iberian ribbed newt</name>
    <dbReference type="NCBI Taxonomy" id="8319"/>
    <lineage>
        <taxon>Eukaryota</taxon>
        <taxon>Metazoa</taxon>
        <taxon>Chordata</taxon>
        <taxon>Craniata</taxon>
        <taxon>Vertebrata</taxon>
        <taxon>Euteleostomi</taxon>
        <taxon>Amphibia</taxon>
        <taxon>Batrachia</taxon>
        <taxon>Caudata</taxon>
        <taxon>Salamandroidea</taxon>
        <taxon>Salamandridae</taxon>
        <taxon>Pleurodelinae</taxon>
        <taxon>Pleurodeles</taxon>
    </lineage>
</organism>
<name>A0AAV7U9P5_PLEWA</name>
<evidence type="ECO:0000313" key="3">
    <source>
        <dbReference type="Proteomes" id="UP001066276"/>
    </source>
</evidence>
<evidence type="ECO:0000256" key="1">
    <source>
        <dbReference type="SAM" id="MobiDB-lite"/>
    </source>
</evidence>
<proteinExistence type="predicted"/>
<accession>A0AAV7U9P5</accession>
<evidence type="ECO:0000313" key="2">
    <source>
        <dbReference type="EMBL" id="KAJ1185637.1"/>
    </source>
</evidence>
<gene>
    <name evidence="2" type="ORF">NDU88_002427</name>
</gene>
<feature type="region of interest" description="Disordered" evidence="1">
    <location>
        <begin position="1"/>
        <end position="112"/>
    </location>
</feature>
<feature type="region of interest" description="Disordered" evidence="1">
    <location>
        <begin position="146"/>
        <end position="170"/>
    </location>
</feature>
<protein>
    <submittedName>
        <fullName evidence="2">Uncharacterized protein</fullName>
    </submittedName>
</protein>
<sequence length="170" mass="19255">MSKRNPHPGGTTQRNPHQEAERFWDGTPEEATPEEGKREEKDAEGAAELQERQEGKRRRNEENTRGGSAPFIEEKPEPSQRLDTEQSRETKLDSNANQQRERDTTVQPSHVLGGKWLNQRARRVTAVGTRSGSKAYRARVATALLQQRKPEKESENAPLDAREPKLSVHA</sequence>
<reference evidence="2" key="1">
    <citation type="journal article" date="2022" name="bioRxiv">
        <title>Sequencing and chromosome-scale assembly of the giantPleurodeles waltlgenome.</title>
        <authorList>
            <person name="Brown T."/>
            <person name="Elewa A."/>
            <person name="Iarovenko S."/>
            <person name="Subramanian E."/>
            <person name="Araus A.J."/>
            <person name="Petzold A."/>
            <person name="Susuki M."/>
            <person name="Suzuki K.-i.T."/>
            <person name="Hayashi T."/>
            <person name="Toyoda A."/>
            <person name="Oliveira C."/>
            <person name="Osipova E."/>
            <person name="Leigh N.D."/>
            <person name="Simon A."/>
            <person name="Yun M.H."/>
        </authorList>
    </citation>
    <scope>NUCLEOTIDE SEQUENCE</scope>
    <source>
        <strain evidence="2">20211129_DDA</strain>
        <tissue evidence="2">Liver</tissue>
    </source>
</reference>